<dbReference type="GeneID" id="89453397"/>
<protein>
    <recommendedName>
        <fullName evidence="3">Lipoprotein</fullName>
    </recommendedName>
</protein>
<gene>
    <name evidence="1" type="ordered locus">CA2559_08211</name>
</gene>
<dbReference type="EMBL" id="CP002046">
    <property type="protein sequence ID" value="EAP86001.1"/>
    <property type="molecule type" value="Genomic_DNA"/>
</dbReference>
<evidence type="ECO:0000313" key="1">
    <source>
        <dbReference type="EMBL" id="EAP86001.1"/>
    </source>
</evidence>
<dbReference type="eggNOG" id="ENOG5032WRG">
    <property type="taxonomic scope" value="Bacteria"/>
</dbReference>
<dbReference type="Proteomes" id="UP000002297">
    <property type="component" value="Chromosome"/>
</dbReference>
<accession>A3UBK0</accession>
<evidence type="ECO:0000313" key="2">
    <source>
        <dbReference type="Proteomes" id="UP000002297"/>
    </source>
</evidence>
<dbReference type="RefSeq" id="WP_013187387.1">
    <property type="nucleotide sequence ID" value="NC_014230.1"/>
</dbReference>
<name>A3UBK0_CROAH</name>
<dbReference type="HOGENOM" id="CLU_132080_0_0_10"/>
<keyword evidence="2" id="KW-1185">Reference proteome</keyword>
<organism evidence="1 2">
    <name type="scientific">Croceibacter atlanticus (strain ATCC BAA-628 / JCM 21780 / CIP 108009 / IAM 15332 / KCTC 12090 / HTCC2559)</name>
    <dbReference type="NCBI Taxonomy" id="216432"/>
    <lineage>
        <taxon>Bacteria</taxon>
        <taxon>Pseudomonadati</taxon>
        <taxon>Bacteroidota</taxon>
        <taxon>Flavobacteriia</taxon>
        <taxon>Flavobacteriales</taxon>
        <taxon>Flavobacteriaceae</taxon>
        <taxon>Croceibacter</taxon>
    </lineage>
</organism>
<dbReference type="KEGG" id="cat:CA2559_08211"/>
<proteinExistence type="predicted"/>
<reference evidence="1 2" key="1">
    <citation type="journal article" date="2010" name="J. Bacteriol.">
        <title>The complete genome sequence of Croceibacter atlanticus HTCC2559T.</title>
        <authorList>
            <person name="Oh H.M."/>
            <person name="Kang I."/>
            <person name="Ferriera S."/>
            <person name="Giovannoni S.J."/>
            <person name="Cho J.C."/>
        </authorList>
    </citation>
    <scope>NUCLEOTIDE SEQUENCE [LARGE SCALE GENOMIC DNA]</scope>
    <source>
        <strain evidence="2">ATCC BAA-628 / HTCC2559 / KCTC 12090</strain>
    </source>
</reference>
<evidence type="ECO:0008006" key="3">
    <source>
        <dbReference type="Google" id="ProtNLM"/>
    </source>
</evidence>
<sequence length="161" mass="18348">MKLKFTFIIAALTIFVVLTGCRTPEKSSGYYNYSVECLGNENNGNIIVKSWGTGRDRNEAEANAEKNALKDIMFKGIRNGKEECGSRPLIVKPNTLENNEVYFNRFFTSTYKKFVAMHREPLLDRTFNPNPRTNKNVAYALTLTVDVSMLKSHLVRDNIID</sequence>
<dbReference type="AlphaFoldDB" id="A3UBK0"/>
<dbReference type="PROSITE" id="PS51257">
    <property type="entry name" value="PROKAR_LIPOPROTEIN"/>
    <property type="match status" value="1"/>
</dbReference>
<dbReference type="STRING" id="216432.CA2559_08211"/>